<organism evidence="1">
    <name type="scientific">Rhodopseudomonas palustris</name>
    <dbReference type="NCBI Taxonomy" id="1076"/>
    <lineage>
        <taxon>Bacteria</taxon>
        <taxon>Pseudomonadati</taxon>
        <taxon>Pseudomonadota</taxon>
        <taxon>Alphaproteobacteria</taxon>
        <taxon>Hyphomicrobiales</taxon>
        <taxon>Nitrobacteraceae</taxon>
        <taxon>Rhodopseudomonas</taxon>
    </lineage>
</organism>
<keyword evidence="1" id="KW-0614">Plasmid</keyword>
<sequence>VDSLAWGSFAWFASEPEQLIELVDSATGPGRKLRS</sequence>
<feature type="non-terminal residue" evidence="1">
    <location>
        <position position="1"/>
    </location>
</feature>
<name>Q9RHL2_RHOPL</name>
<protein>
    <submittedName>
        <fullName evidence="1">Plasmid pMG101 orf, parA, repA genes for partition protein, replication protein, partial and</fullName>
    </submittedName>
</protein>
<dbReference type="EMBL" id="AB031076">
    <property type="protein sequence ID" value="BAA89404.1"/>
    <property type="molecule type" value="Genomic_DNA"/>
</dbReference>
<accession>Q9RHL2</accession>
<geneLocation type="plasmid" evidence="1">
    <name>pMG101</name>
</geneLocation>
<dbReference type="AlphaFoldDB" id="Q9RHL2"/>
<proteinExistence type="predicted"/>
<reference evidence="1" key="1">
    <citation type="journal article" date="2000" name="Appl. Environ. Microbiol.">
        <title>Sequence analysis of the cryptic plasmid pMG101 from Rhodopseudomonas palustris and construction of stable cloning vectors.</title>
        <authorList>
            <person name="Inui M."/>
            <person name="Roh J.H."/>
            <person name="Zahn K."/>
            <person name="Yukawa H."/>
        </authorList>
    </citation>
    <scope>NUCLEOTIDE SEQUENCE</scope>
    <source>
        <strain evidence="1">S55</strain>
        <plasmid evidence="1">pMG101</plasmid>
    </source>
</reference>
<evidence type="ECO:0000313" key="1">
    <source>
        <dbReference type="EMBL" id="BAA89404.1"/>
    </source>
</evidence>